<proteinExistence type="inferred from homology"/>
<name>A0ABP0ATN8_9PEZI</name>
<accession>A0ABP0ATN8</accession>
<evidence type="ECO:0000256" key="3">
    <source>
        <dbReference type="ARBA" id="ARBA00022827"/>
    </source>
</evidence>
<dbReference type="SUPFAM" id="SSF54373">
    <property type="entry name" value="FAD-linked reductases, C-terminal domain"/>
    <property type="match status" value="1"/>
</dbReference>
<comment type="similarity">
    <text evidence="1">Belongs to the paxM FAD-dependent monooxygenase family.</text>
</comment>
<sequence length="445" mass="49194">MASGDGLRVIIVGAGIGGLSCAIACRQANPPLHVTVLERAPDILTIGAGIHIPPNACRILTNLGLLDKLSAAGGYEIEDFTLRRYEDGKVLAEKPLKGRMEKEYHAKWISIHRGDYQNVLLDAAVDAGADVITNAEVTGVVESTEGPQTAILKDGRRFEADVVIGADGLWSHMRETILQRPFSPKETGDLAYRGTFTREQLLALNNERINKLVDQTNVQVWMGPNRHAVFYPLRNHTEYNLVLIVADDLPEGVRTSPGTVEELAANFVGWDPMLSDIITCLKTSLKWKLLHFESLDQWTRGTMALLGDASHPTLPYQGQGAAMAVEDGAILGALFSKWQALPTTPSLTRSDKNKQLASLLTFYQELRQQRTKTNVAGAVGTRHYYHLVDGPEQEERDRFLAALMKTDWQGPCPFNWADAEYQRSLLGFDVCDDAEARFKVWAATI</sequence>
<evidence type="ECO:0000256" key="1">
    <source>
        <dbReference type="ARBA" id="ARBA00007992"/>
    </source>
</evidence>
<dbReference type="InterPro" id="IPR036188">
    <property type="entry name" value="FAD/NAD-bd_sf"/>
</dbReference>
<keyword evidence="5" id="KW-0503">Monooxygenase</keyword>
<evidence type="ECO:0000256" key="2">
    <source>
        <dbReference type="ARBA" id="ARBA00022630"/>
    </source>
</evidence>
<keyword evidence="4" id="KW-0560">Oxidoreductase</keyword>
<dbReference type="InterPro" id="IPR050493">
    <property type="entry name" value="FAD-dep_Monooxygenase_BioMet"/>
</dbReference>
<organism evidence="7 8">
    <name type="scientific">Sporothrix eucalyptigena</name>
    <dbReference type="NCBI Taxonomy" id="1812306"/>
    <lineage>
        <taxon>Eukaryota</taxon>
        <taxon>Fungi</taxon>
        <taxon>Dikarya</taxon>
        <taxon>Ascomycota</taxon>
        <taxon>Pezizomycotina</taxon>
        <taxon>Sordariomycetes</taxon>
        <taxon>Sordariomycetidae</taxon>
        <taxon>Ophiostomatales</taxon>
        <taxon>Ophiostomataceae</taxon>
        <taxon>Sporothrix</taxon>
    </lineage>
</organism>
<evidence type="ECO:0000313" key="8">
    <source>
        <dbReference type="Proteomes" id="UP001642482"/>
    </source>
</evidence>
<dbReference type="InterPro" id="IPR002938">
    <property type="entry name" value="FAD-bd"/>
</dbReference>
<keyword evidence="3" id="KW-0274">FAD</keyword>
<dbReference type="PRINTS" id="PR00420">
    <property type="entry name" value="RNGMNOXGNASE"/>
</dbReference>
<keyword evidence="8" id="KW-1185">Reference proteome</keyword>
<dbReference type="SUPFAM" id="SSF51905">
    <property type="entry name" value="FAD/NAD(P)-binding domain"/>
    <property type="match status" value="1"/>
</dbReference>
<evidence type="ECO:0000313" key="7">
    <source>
        <dbReference type="EMBL" id="CAK7210509.1"/>
    </source>
</evidence>
<feature type="domain" description="FAD-binding" evidence="6">
    <location>
        <begin position="8"/>
        <end position="333"/>
    </location>
</feature>
<keyword evidence="2" id="KW-0285">Flavoprotein</keyword>
<evidence type="ECO:0000259" key="6">
    <source>
        <dbReference type="Pfam" id="PF01494"/>
    </source>
</evidence>
<dbReference type="Gene3D" id="3.50.50.60">
    <property type="entry name" value="FAD/NAD(P)-binding domain"/>
    <property type="match status" value="1"/>
</dbReference>
<evidence type="ECO:0000256" key="5">
    <source>
        <dbReference type="ARBA" id="ARBA00023033"/>
    </source>
</evidence>
<dbReference type="EMBL" id="CAWUHD010000005">
    <property type="protein sequence ID" value="CAK7210509.1"/>
    <property type="molecule type" value="Genomic_DNA"/>
</dbReference>
<dbReference type="Pfam" id="PF01494">
    <property type="entry name" value="FAD_binding_3"/>
    <property type="match status" value="1"/>
</dbReference>
<protein>
    <recommendedName>
        <fullName evidence="6">FAD-binding domain-containing protein</fullName>
    </recommendedName>
</protein>
<dbReference type="PANTHER" id="PTHR13789:SF311">
    <property type="entry name" value="HYDROXYLASE, PUTATIVE (AFU_ORTHOLOGUE AFUA_5G10180)-RELATED"/>
    <property type="match status" value="1"/>
</dbReference>
<reference evidence="7 8" key="1">
    <citation type="submission" date="2024-01" db="EMBL/GenBank/DDBJ databases">
        <authorList>
            <person name="Allen C."/>
            <person name="Tagirdzhanova G."/>
        </authorList>
    </citation>
    <scope>NUCLEOTIDE SEQUENCE [LARGE SCALE GENOMIC DNA]</scope>
</reference>
<dbReference type="PANTHER" id="PTHR13789">
    <property type="entry name" value="MONOOXYGENASE"/>
    <property type="match status" value="1"/>
</dbReference>
<gene>
    <name evidence="7" type="ORF">SEUCBS140593_000848</name>
</gene>
<evidence type="ECO:0000256" key="4">
    <source>
        <dbReference type="ARBA" id="ARBA00023002"/>
    </source>
</evidence>
<dbReference type="Proteomes" id="UP001642482">
    <property type="component" value="Unassembled WGS sequence"/>
</dbReference>
<comment type="caution">
    <text evidence="7">The sequence shown here is derived from an EMBL/GenBank/DDBJ whole genome shotgun (WGS) entry which is preliminary data.</text>
</comment>